<dbReference type="GO" id="GO:0016705">
    <property type="term" value="F:oxidoreductase activity, acting on paired donors, with incorporation or reduction of molecular oxygen"/>
    <property type="evidence" value="ECO:0007669"/>
    <property type="project" value="InterPro"/>
</dbReference>
<evidence type="ECO:0000313" key="3">
    <source>
        <dbReference type="Proteomes" id="UP000664132"/>
    </source>
</evidence>
<proteinExistence type="predicted"/>
<organism evidence="2 3">
    <name type="scientific">Cadophora malorum</name>
    <dbReference type="NCBI Taxonomy" id="108018"/>
    <lineage>
        <taxon>Eukaryota</taxon>
        <taxon>Fungi</taxon>
        <taxon>Dikarya</taxon>
        <taxon>Ascomycota</taxon>
        <taxon>Pezizomycotina</taxon>
        <taxon>Leotiomycetes</taxon>
        <taxon>Helotiales</taxon>
        <taxon>Ploettnerulaceae</taxon>
        <taxon>Cadophora</taxon>
    </lineage>
</organism>
<gene>
    <name evidence="2" type="ORF">IFR04_006589</name>
</gene>
<keyword evidence="1" id="KW-0472">Membrane</keyword>
<feature type="transmembrane region" description="Helical" evidence="1">
    <location>
        <begin position="12"/>
        <end position="33"/>
    </location>
</feature>
<dbReference type="EMBL" id="JAFJYH010000087">
    <property type="protein sequence ID" value="KAG4420302.1"/>
    <property type="molecule type" value="Genomic_DNA"/>
</dbReference>
<comment type="caution">
    <text evidence="2">The sequence shown here is derived from an EMBL/GenBank/DDBJ whole genome shotgun (WGS) entry which is preliminary data.</text>
</comment>
<dbReference type="GO" id="GO:0004497">
    <property type="term" value="F:monooxygenase activity"/>
    <property type="evidence" value="ECO:0007669"/>
    <property type="project" value="InterPro"/>
</dbReference>
<dbReference type="InterPro" id="IPR053007">
    <property type="entry name" value="CYP450_monoxygenase_sec-met"/>
</dbReference>
<accession>A0A8H7TJD1</accession>
<dbReference type="InterPro" id="IPR036396">
    <property type="entry name" value="Cyt_P450_sf"/>
</dbReference>
<sequence>MTIGYKIEAISISTGVVTLLVIGGTFVILGALFSHKHDPQEPPYISPTIPYIGHLIGLLMKRYDYYVNLSNKNKLPIYGLAIPGLPGGRVYIINSPALVLAVQRQPKKLSFWAVEATFAVGLAGLSKYAEKELQDNVTGEEPRPSLFMDAMQCMHQKLQPSEALDQMTRIGVDSLLTRSIEMFNHTGSTSFELYRWVNIAVTYAVTDGVFGPLNPFDNEELCDAYLDFEENTVGLISYPWSSITCAKAYAGRERVVAAFEKFQAANGAQRACEFQRKGNTHTSKHNLSVVDKARLDVINVNAIHSNTTPTASCTMYHIFSDPVVLEEVRAAVLPLVEIKMDRHGLILEMNVGKIREVPILSSILHESLRHYGSGTGLAS</sequence>
<dbReference type="PANTHER" id="PTHR47582">
    <property type="entry name" value="P450, PUTATIVE (EUROFUNG)-RELATED"/>
    <property type="match status" value="1"/>
</dbReference>
<evidence type="ECO:0008006" key="4">
    <source>
        <dbReference type="Google" id="ProtNLM"/>
    </source>
</evidence>
<dbReference type="Gene3D" id="1.10.630.10">
    <property type="entry name" value="Cytochrome P450"/>
    <property type="match status" value="1"/>
</dbReference>
<dbReference type="OrthoDB" id="3366823at2759"/>
<keyword evidence="1" id="KW-1133">Transmembrane helix</keyword>
<dbReference type="PANTHER" id="PTHR47582:SF1">
    <property type="entry name" value="P450, PUTATIVE (EUROFUNG)-RELATED"/>
    <property type="match status" value="1"/>
</dbReference>
<dbReference type="SUPFAM" id="SSF48264">
    <property type="entry name" value="Cytochrome P450"/>
    <property type="match status" value="1"/>
</dbReference>
<keyword evidence="1" id="KW-0812">Transmembrane</keyword>
<evidence type="ECO:0000256" key="1">
    <source>
        <dbReference type="SAM" id="Phobius"/>
    </source>
</evidence>
<dbReference type="GO" id="GO:0005506">
    <property type="term" value="F:iron ion binding"/>
    <property type="evidence" value="ECO:0007669"/>
    <property type="project" value="InterPro"/>
</dbReference>
<evidence type="ECO:0000313" key="2">
    <source>
        <dbReference type="EMBL" id="KAG4420302.1"/>
    </source>
</evidence>
<keyword evidence="3" id="KW-1185">Reference proteome</keyword>
<reference evidence="2" key="1">
    <citation type="submission" date="2021-02" db="EMBL/GenBank/DDBJ databases">
        <title>Genome sequence Cadophora malorum strain M34.</title>
        <authorList>
            <person name="Stefanovic E."/>
            <person name="Vu D."/>
            <person name="Scully C."/>
            <person name="Dijksterhuis J."/>
            <person name="Roader J."/>
            <person name="Houbraken J."/>
        </authorList>
    </citation>
    <scope>NUCLEOTIDE SEQUENCE</scope>
    <source>
        <strain evidence="2">M34</strain>
    </source>
</reference>
<dbReference type="AlphaFoldDB" id="A0A8H7TJD1"/>
<dbReference type="GO" id="GO:0020037">
    <property type="term" value="F:heme binding"/>
    <property type="evidence" value="ECO:0007669"/>
    <property type="project" value="InterPro"/>
</dbReference>
<protein>
    <recommendedName>
        <fullName evidence="4">Cytochrome P450</fullName>
    </recommendedName>
</protein>
<dbReference type="Proteomes" id="UP000664132">
    <property type="component" value="Unassembled WGS sequence"/>
</dbReference>
<name>A0A8H7TJD1_9HELO</name>